<protein>
    <submittedName>
        <fullName evidence="3">Uncharacterized protein</fullName>
    </submittedName>
</protein>
<dbReference type="PANTHER" id="PTHR38420:SF3">
    <property type="entry name" value="5',5'''-P-1,P-4-TETRAPHOSPHATE PHOSPHORYLASE 2"/>
    <property type="match status" value="1"/>
</dbReference>
<reference evidence="3 4" key="1">
    <citation type="submission" date="2017-06" db="EMBL/GenBank/DDBJ databases">
        <title>Ant-infecting Ophiocordyceps genomes reveal a high diversity of potential behavioral manipulation genes and a possible major role for enterotoxins.</title>
        <authorList>
            <person name="De Bekker C."/>
            <person name="Evans H.C."/>
            <person name="Brachmann A."/>
            <person name="Hughes D.P."/>
        </authorList>
    </citation>
    <scope>NUCLEOTIDE SEQUENCE [LARGE SCALE GENOMIC DNA]</scope>
    <source>
        <strain evidence="3 4">1348a</strain>
    </source>
</reference>
<dbReference type="AlphaFoldDB" id="A0A2C5ZTV0"/>
<dbReference type="PANTHER" id="PTHR38420">
    <property type="entry name" value="AP-4-A PHOSPHORYLASE II"/>
    <property type="match status" value="1"/>
</dbReference>
<evidence type="ECO:0000259" key="2">
    <source>
        <dbReference type="Pfam" id="PF19327"/>
    </source>
</evidence>
<dbReference type="InterPro" id="IPR045759">
    <property type="entry name" value="Ap4A_phos1/2_N"/>
</dbReference>
<comment type="caution">
    <text evidence="3">The sequence shown here is derived from an EMBL/GenBank/DDBJ whole genome shotgun (WGS) entry which is preliminary data.</text>
</comment>
<accession>A0A2C5ZTV0</accession>
<evidence type="ECO:0000259" key="1">
    <source>
        <dbReference type="Pfam" id="PF09830"/>
    </source>
</evidence>
<feature type="domain" description="Ap4A phosphorylase 1/2 N-terminal" evidence="2">
    <location>
        <begin position="164"/>
        <end position="192"/>
    </location>
</feature>
<evidence type="ECO:0000313" key="3">
    <source>
        <dbReference type="EMBL" id="PHH83270.1"/>
    </source>
</evidence>
<dbReference type="GO" id="GO:0009117">
    <property type="term" value="P:nucleotide metabolic process"/>
    <property type="evidence" value="ECO:0007669"/>
    <property type="project" value="InterPro"/>
</dbReference>
<dbReference type="EMBL" id="NJEU01000020">
    <property type="protein sequence ID" value="PHH83270.1"/>
    <property type="molecule type" value="Genomic_DNA"/>
</dbReference>
<organism evidence="3 4">
    <name type="scientific">Ophiocordyceps australis</name>
    <dbReference type="NCBI Taxonomy" id="1399860"/>
    <lineage>
        <taxon>Eukaryota</taxon>
        <taxon>Fungi</taxon>
        <taxon>Dikarya</taxon>
        <taxon>Ascomycota</taxon>
        <taxon>Pezizomycotina</taxon>
        <taxon>Sordariomycetes</taxon>
        <taxon>Hypocreomycetidae</taxon>
        <taxon>Hypocreales</taxon>
        <taxon>Ophiocordycipitaceae</taxon>
        <taxon>Ophiocordyceps</taxon>
    </lineage>
</organism>
<proteinExistence type="predicted"/>
<dbReference type="InterPro" id="IPR036265">
    <property type="entry name" value="HIT-like_sf"/>
</dbReference>
<feature type="domain" description="Ap4A phosphorylase 1/2 N-terminal" evidence="2">
    <location>
        <begin position="5"/>
        <end position="133"/>
    </location>
</feature>
<dbReference type="OrthoDB" id="10267950at2759"/>
<dbReference type="SUPFAM" id="SSF54197">
    <property type="entry name" value="HIT-like"/>
    <property type="match status" value="1"/>
</dbReference>
<dbReference type="InterPro" id="IPR043171">
    <property type="entry name" value="Ap4A_phos1/2-like"/>
</dbReference>
<name>A0A2C5ZTV0_9HYPO</name>
<dbReference type="GO" id="GO:0003877">
    <property type="term" value="F:ATP:ADP adenylyltransferase activity"/>
    <property type="evidence" value="ECO:0007669"/>
    <property type="project" value="InterPro"/>
</dbReference>
<dbReference type="Pfam" id="PF09830">
    <property type="entry name" value="ATP_transf"/>
    <property type="match status" value="1"/>
</dbReference>
<evidence type="ECO:0000313" key="4">
    <source>
        <dbReference type="Proteomes" id="UP000224854"/>
    </source>
</evidence>
<feature type="domain" description="ATP adenylyltransferase C-terminal" evidence="1">
    <location>
        <begin position="216"/>
        <end position="359"/>
    </location>
</feature>
<dbReference type="Gene3D" id="3.30.428.70">
    <property type="match status" value="1"/>
</dbReference>
<sequence length="361" mass="39274">MSSCIATPSHLPDLVRGTFNRARSSGDLSCYPTKVAVLNVGTVPFQLRFAPSLANKPKAPGSQHSPSDPFCYTTASASPLFVTDIGPAHFLVLNKFAIVPEHFILATKAFRQQTHVLEPADIAAAWACITAYEAANSQANAEKNDPRQEEMDATYNPNYKQDQNGLFVFFNSGPESGASQPHRHIQMLPIAAMYRGLDSSHPRWNVLASTQSVHNTLPFTCFSESISSPDGAYASYLRLYRRACDAVRAHKGQSLDSFMYDTPRAPLEQTNVNQETLTALPARISYNMAMTSRSIILCPRLAESATLPMADSRNAHAVSAAFNGTLLAGTLLAKTEAEWNTLRSSPSLLGQILAEIGVPKK</sequence>
<dbReference type="Pfam" id="PF19327">
    <property type="entry name" value="Ap4A_phos_N"/>
    <property type="match status" value="2"/>
</dbReference>
<gene>
    <name evidence="3" type="ORF">CDD82_2690</name>
</gene>
<dbReference type="InterPro" id="IPR009163">
    <property type="entry name" value="Ap4A_phos1/2"/>
</dbReference>
<dbReference type="InterPro" id="IPR019200">
    <property type="entry name" value="ATP_adenylylTrfase_C"/>
</dbReference>
<keyword evidence="4" id="KW-1185">Reference proteome</keyword>
<dbReference type="GO" id="GO:0005524">
    <property type="term" value="F:ATP binding"/>
    <property type="evidence" value="ECO:0007669"/>
    <property type="project" value="InterPro"/>
</dbReference>
<dbReference type="Proteomes" id="UP000224854">
    <property type="component" value="Unassembled WGS sequence"/>
</dbReference>